<dbReference type="STRING" id="59895.A0A103YC63"/>
<dbReference type="Pfam" id="PF00085">
    <property type="entry name" value="Thioredoxin"/>
    <property type="match status" value="1"/>
</dbReference>
<name>A0A103YC63_CYNCS</name>
<comment type="caution">
    <text evidence="2">The sequence shown here is derived from an EMBL/GenBank/DDBJ whole genome shotgun (WGS) entry which is preliminary data.</text>
</comment>
<evidence type="ECO:0000259" key="1">
    <source>
        <dbReference type="Pfam" id="PF00085"/>
    </source>
</evidence>
<evidence type="ECO:0000313" key="2">
    <source>
        <dbReference type="EMBL" id="KVI06397.1"/>
    </source>
</evidence>
<proteinExistence type="predicted"/>
<dbReference type="Gramene" id="KVI06397">
    <property type="protein sequence ID" value="KVI06397"/>
    <property type="gene ID" value="Ccrd_015253"/>
</dbReference>
<gene>
    <name evidence="2" type="ORF">Ccrd_015253</name>
</gene>
<dbReference type="AlphaFoldDB" id="A0A103YC63"/>
<keyword evidence="3" id="KW-1185">Reference proteome</keyword>
<dbReference type="Gene3D" id="3.40.30.10">
    <property type="entry name" value="Glutaredoxin"/>
    <property type="match status" value="1"/>
</dbReference>
<protein>
    <submittedName>
        <fullName evidence="2">Thioredoxin domain-containing protein</fullName>
    </submittedName>
</protein>
<dbReference type="SUPFAM" id="SSF52833">
    <property type="entry name" value="Thioredoxin-like"/>
    <property type="match status" value="1"/>
</dbReference>
<dbReference type="InterPro" id="IPR013766">
    <property type="entry name" value="Thioredoxin_domain"/>
</dbReference>
<accession>A0A103YC63</accession>
<dbReference type="Proteomes" id="UP000243975">
    <property type="component" value="Unassembled WGS sequence"/>
</dbReference>
<feature type="domain" description="Thioredoxin" evidence="1">
    <location>
        <begin position="42"/>
        <end position="78"/>
    </location>
</feature>
<sequence>MVTHGALVYESSEEYLLEEAVLCVVVKNVVEVHGRVGSLVGYVMVDFYERCCGYCQALAPEYAATTTKLKGDEVMLAKDSCIF</sequence>
<organism evidence="2 3">
    <name type="scientific">Cynara cardunculus var. scolymus</name>
    <name type="common">Globe artichoke</name>
    <name type="synonym">Cynara scolymus</name>
    <dbReference type="NCBI Taxonomy" id="59895"/>
    <lineage>
        <taxon>Eukaryota</taxon>
        <taxon>Viridiplantae</taxon>
        <taxon>Streptophyta</taxon>
        <taxon>Embryophyta</taxon>
        <taxon>Tracheophyta</taxon>
        <taxon>Spermatophyta</taxon>
        <taxon>Magnoliopsida</taxon>
        <taxon>eudicotyledons</taxon>
        <taxon>Gunneridae</taxon>
        <taxon>Pentapetalae</taxon>
        <taxon>asterids</taxon>
        <taxon>campanulids</taxon>
        <taxon>Asterales</taxon>
        <taxon>Asteraceae</taxon>
        <taxon>Carduoideae</taxon>
        <taxon>Cardueae</taxon>
        <taxon>Carduinae</taxon>
        <taxon>Cynara</taxon>
    </lineage>
</organism>
<dbReference type="EMBL" id="LEKV01001831">
    <property type="protein sequence ID" value="KVI06397.1"/>
    <property type="molecule type" value="Genomic_DNA"/>
</dbReference>
<reference evidence="2 3" key="1">
    <citation type="journal article" date="2016" name="Sci. Rep.">
        <title>The genome sequence of the outbreeding globe artichoke constructed de novo incorporating a phase-aware low-pass sequencing strategy of F1 progeny.</title>
        <authorList>
            <person name="Scaglione D."/>
            <person name="Reyes-Chin-Wo S."/>
            <person name="Acquadro A."/>
            <person name="Froenicke L."/>
            <person name="Portis E."/>
            <person name="Beitel C."/>
            <person name="Tirone M."/>
            <person name="Mauro R."/>
            <person name="Lo Monaco A."/>
            <person name="Mauromicale G."/>
            <person name="Faccioli P."/>
            <person name="Cattivelli L."/>
            <person name="Rieseberg L."/>
            <person name="Michelmore R."/>
            <person name="Lanteri S."/>
        </authorList>
    </citation>
    <scope>NUCLEOTIDE SEQUENCE [LARGE SCALE GENOMIC DNA]</scope>
    <source>
        <strain evidence="2">2C</strain>
    </source>
</reference>
<dbReference type="InterPro" id="IPR036249">
    <property type="entry name" value="Thioredoxin-like_sf"/>
</dbReference>
<evidence type="ECO:0000313" key="3">
    <source>
        <dbReference type="Proteomes" id="UP000243975"/>
    </source>
</evidence>